<name>A0A9X4R4R7_9BURK</name>
<reference evidence="3" key="1">
    <citation type="submission" date="2019-02" db="EMBL/GenBank/DDBJ databases">
        <title>Draft genome of the type strain Pelomonas aquatica CCUG 52575T.</title>
        <authorList>
            <person name="Gomila M."/>
            <person name="Lalucat J."/>
        </authorList>
    </citation>
    <scope>NUCLEOTIDE SEQUENCE</scope>
    <source>
        <strain evidence="3">CCUG 52575</strain>
    </source>
</reference>
<feature type="domain" description="Activator of Hsp90 ATPase homologue 1/2-like C-terminal" evidence="2">
    <location>
        <begin position="15"/>
        <end position="140"/>
    </location>
</feature>
<dbReference type="InterPro" id="IPR023393">
    <property type="entry name" value="START-like_dom_sf"/>
</dbReference>
<protein>
    <submittedName>
        <fullName evidence="3">Polyketide cyclase</fullName>
    </submittedName>
</protein>
<dbReference type="Gene3D" id="3.30.530.20">
    <property type="match status" value="1"/>
</dbReference>
<dbReference type="CDD" id="cd08894">
    <property type="entry name" value="SRPBCC_CalC_Aha1-like_1"/>
    <property type="match status" value="1"/>
</dbReference>
<organism evidence="3 4">
    <name type="scientific">Pelomonas aquatica</name>
    <dbReference type="NCBI Taxonomy" id="431058"/>
    <lineage>
        <taxon>Bacteria</taxon>
        <taxon>Pseudomonadati</taxon>
        <taxon>Pseudomonadota</taxon>
        <taxon>Betaproteobacteria</taxon>
        <taxon>Burkholderiales</taxon>
        <taxon>Sphaerotilaceae</taxon>
        <taxon>Roseateles</taxon>
    </lineage>
</organism>
<sequence>MSDARTLATERLLPAPPKRVWQAFADPAQLARWWGPEGFTNEFETCDFREGGAWRSTMIGPDGARYANESRFGALLPRQRIVVDHVSPPRFVLTVTLEAEGGGTRVGWSQCFETAELRQALQAICIPANEQNLDRLARVLAAGAP</sequence>
<dbReference type="Pfam" id="PF08327">
    <property type="entry name" value="AHSA1"/>
    <property type="match status" value="1"/>
</dbReference>
<evidence type="ECO:0000256" key="1">
    <source>
        <dbReference type="ARBA" id="ARBA00006817"/>
    </source>
</evidence>
<evidence type="ECO:0000313" key="4">
    <source>
        <dbReference type="Proteomes" id="UP001152766"/>
    </source>
</evidence>
<proteinExistence type="inferred from homology"/>
<keyword evidence="4" id="KW-1185">Reference proteome</keyword>
<dbReference type="EMBL" id="SGUG01000012">
    <property type="protein sequence ID" value="MDG0862766.1"/>
    <property type="molecule type" value="Genomic_DNA"/>
</dbReference>
<evidence type="ECO:0000313" key="3">
    <source>
        <dbReference type="EMBL" id="MDG0862766.1"/>
    </source>
</evidence>
<evidence type="ECO:0000259" key="2">
    <source>
        <dbReference type="Pfam" id="PF08327"/>
    </source>
</evidence>
<gene>
    <name evidence="3" type="ORF">EXJ73_09825</name>
</gene>
<dbReference type="AlphaFoldDB" id="A0A9X4R4R7"/>
<comment type="similarity">
    <text evidence="1">Belongs to the AHA1 family.</text>
</comment>
<dbReference type="InterPro" id="IPR013538">
    <property type="entry name" value="ASHA1/2-like_C"/>
</dbReference>
<dbReference type="SUPFAM" id="SSF55961">
    <property type="entry name" value="Bet v1-like"/>
    <property type="match status" value="1"/>
</dbReference>
<dbReference type="Proteomes" id="UP001152766">
    <property type="component" value="Unassembled WGS sequence"/>
</dbReference>
<accession>A0A9X4R4R7</accession>
<comment type="caution">
    <text evidence="3">The sequence shown here is derived from an EMBL/GenBank/DDBJ whole genome shotgun (WGS) entry which is preliminary data.</text>
</comment>